<dbReference type="EMBL" id="CAJJDM010000033">
    <property type="protein sequence ID" value="CAD8062913.1"/>
    <property type="molecule type" value="Genomic_DNA"/>
</dbReference>
<keyword evidence="1" id="KW-0812">Transmembrane</keyword>
<keyword evidence="3" id="KW-1185">Reference proteome</keyword>
<sequence length="863" mass="101977">MFQFQQYQLFLQKYINQTYQLIQILVLQINQIQQYFIGYNNQQLDIFTFDIKFKNYSYQFQLKQSINISVNAISLQVAYSIYPDKLIIGLSTNDSIYLIQYNYDKNSIISSNYTFVQQFSDFIVTYNSIIILISIQEIQILTFNYTVTYTLNQQSINKLFNNITFNPIQIVVNTQSVSSFVYINNINEIIIISIDQNSYPIPISLIQVNFTIKQINLVNQQLILSYICNNQNNICFQVWNVQNLPKYYYVKNLYNVNFDNNIIIQSDNLFFYVTFSNYTVYVYNPSLPYHMSLYYKLELTSPIQCTEQFYLNNPLSVIIANNYLYTLSELQQFNLTVQQSNYVFNNSISYPQLTYNYTVTSALNNNTFQQTPNQSIIFYLNFTQFQDLRNLSIELSKDNIIPYSKNFSYPMNLILDRQVGYCYLNQSITQNKYCSLTQFLQYYYPISNIQNYSLITSINNEYFALQSNSFIQTLSSDLRYLFYFNYTNLTFSQCLQSTSYIYQLYSICQNSTSQYLLNFTLNSSGNIVNLNTTQLPQTFSNISKMSSILNQIFILGNQKEQLQQLYWFNQSNRTLQVIINYCQDFSIAQIPKVEDNQQESIIIFFIYYQQLEYKIISIVDDIHIFHQAVILQINIIDSSYYLQQYYYFQILILQIYSKKAIVLVSDKYLSYIIYLRIQSLSQKLQIGTIFGTIPNYGNLTIAANSFYQNGVLMQQFNDQGQFIVGVYYLNNLFDQNLMEPILMQSSFNTTNRNYAMIVNQQYQIGTSLYISKESIQNYPISNWNLNCISFTNNQSMNIQLFCQNQFSNGIYDITFHLPPKFHFYFSSSAYALFSIIILLIIFFYIRFIYKTRNLGYINAEIEL</sequence>
<keyword evidence="1" id="KW-1133">Transmembrane helix</keyword>
<gene>
    <name evidence="2" type="ORF">PPRIM_AZ9-3.1.T0340054</name>
</gene>
<reference evidence="2" key="1">
    <citation type="submission" date="2021-01" db="EMBL/GenBank/DDBJ databases">
        <authorList>
            <consortium name="Genoscope - CEA"/>
            <person name="William W."/>
        </authorList>
    </citation>
    <scope>NUCLEOTIDE SEQUENCE</scope>
</reference>
<dbReference type="OMA" id="YCQDFSI"/>
<keyword evidence="1" id="KW-0472">Membrane</keyword>
<dbReference type="Proteomes" id="UP000688137">
    <property type="component" value="Unassembled WGS sequence"/>
</dbReference>
<evidence type="ECO:0000313" key="3">
    <source>
        <dbReference type="Proteomes" id="UP000688137"/>
    </source>
</evidence>
<name>A0A8S1LBS0_PARPR</name>
<protein>
    <recommendedName>
        <fullName evidence="4">Transmembrane protein</fullName>
    </recommendedName>
</protein>
<dbReference type="AlphaFoldDB" id="A0A8S1LBS0"/>
<evidence type="ECO:0000256" key="1">
    <source>
        <dbReference type="SAM" id="Phobius"/>
    </source>
</evidence>
<comment type="caution">
    <text evidence="2">The sequence shown here is derived from an EMBL/GenBank/DDBJ whole genome shotgun (WGS) entry which is preliminary data.</text>
</comment>
<organism evidence="2 3">
    <name type="scientific">Paramecium primaurelia</name>
    <dbReference type="NCBI Taxonomy" id="5886"/>
    <lineage>
        <taxon>Eukaryota</taxon>
        <taxon>Sar</taxon>
        <taxon>Alveolata</taxon>
        <taxon>Ciliophora</taxon>
        <taxon>Intramacronucleata</taxon>
        <taxon>Oligohymenophorea</taxon>
        <taxon>Peniculida</taxon>
        <taxon>Parameciidae</taxon>
        <taxon>Paramecium</taxon>
    </lineage>
</organism>
<proteinExistence type="predicted"/>
<evidence type="ECO:0000313" key="2">
    <source>
        <dbReference type="EMBL" id="CAD8062913.1"/>
    </source>
</evidence>
<accession>A0A8S1LBS0</accession>
<evidence type="ECO:0008006" key="4">
    <source>
        <dbReference type="Google" id="ProtNLM"/>
    </source>
</evidence>
<feature type="transmembrane region" description="Helical" evidence="1">
    <location>
        <begin position="823"/>
        <end position="845"/>
    </location>
</feature>